<name>A0ABS8UH49_9GAMM</name>
<organism evidence="6 7">
    <name type="scientific">Luteimonas fraxinea</name>
    <dbReference type="NCBI Taxonomy" id="2901869"/>
    <lineage>
        <taxon>Bacteria</taxon>
        <taxon>Pseudomonadati</taxon>
        <taxon>Pseudomonadota</taxon>
        <taxon>Gammaproteobacteria</taxon>
        <taxon>Lysobacterales</taxon>
        <taxon>Lysobacteraceae</taxon>
        <taxon>Luteimonas</taxon>
    </lineage>
</organism>
<feature type="domain" description="DNA-binding protein H-NS-like C-terminal" evidence="5">
    <location>
        <begin position="68"/>
        <end position="115"/>
    </location>
</feature>
<keyword evidence="7" id="KW-1185">Reference proteome</keyword>
<keyword evidence="3" id="KW-0963">Cytoplasm</keyword>
<keyword evidence="4" id="KW-0238">DNA-binding</keyword>
<dbReference type="PANTHER" id="PTHR38097">
    <property type="match status" value="1"/>
</dbReference>
<evidence type="ECO:0000256" key="3">
    <source>
        <dbReference type="ARBA" id="ARBA00022490"/>
    </source>
</evidence>
<dbReference type="PANTHER" id="PTHR38097:SF2">
    <property type="entry name" value="DNA-BINDING PROTEIN STPA"/>
    <property type="match status" value="1"/>
</dbReference>
<dbReference type="Pfam" id="PF00816">
    <property type="entry name" value="Histone_HNS"/>
    <property type="match status" value="1"/>
</dbReference>
<reference evidence="6" key="2">
    <citation type="journal article" date="2022" name="Syst. Appl. Microbiol.">
        <title>Physiological and genomic characterisation of Luteimonas fraxinea sp. nov., a bacterial species associated with trees tolerant to ash dieback.</title>
        <authorList>
            <person name="Ulrich K."/>
            <person name="Becker R."/>
            <person name="Behrendt U."/>
            <person name="Kube M."/>
            <person name="Schneck V."/>
            <person name="Ulrich A."/>
        </authorList>
    </citation>
    <scope>NUCLEOTIDE SEQUENCE</scope>
    <source>
        <strain evidence="6">A1P009</strain>
    </source>
</reference>
<sequence length="142" mass="15825">MRFDLEKLSSRELDLLIATAEKRKTVLLRRRPVATVRAELTMLVASEGYTVDEVLGRQSPVVAASARPKRRKLGKAAVKYRDPENRRNSWTGRGSMPRWLAAKVKRGISAADFLIPGLARPTEKKGLRLGQKTVFKPVAESG</sequence>
<comment type="subcellular location">
    <subcellularLocation>
        <location evidence="1">Cytoplasm</location>
        <location evidence="1">Nucleoid</location>
    </subcellularLocation>
</comment>
<evidence type="ECO:0000313" key="7">
    <source>
        <dbReference type="Proteomes" id="UP001430360"/>
    </source>
</evidence>
<dbReference type="Gene3D" id="4.10.430.10">
    <property type="entry name" value="Histone-like protein H-NS, C-terminal domain"/>
    <property type="match status" value="1"/>
</dbReference>
<evidence type="ECO:0000313" key="6">
    <source>
        <dbReference type="EMBL" id="MCD9098029.1"/>
    </source>
</evidence>
<dbReference type="SMART" id="SM00528">
    <property type="entry name" value="HNS"/>
    <property type="match status" value="1"/>
</dbReference>
<gene>
    <name evidence="6" type="ORF">LTT95_13880</name>
</gene>
<proteinExistence type="inferred from homology"/>
<comment type="similarity">
    <text evidence="2">Belongs to the histone-like protein H-NS family.</text>
</comment>
<protein>
    <submittedName>
        <fullName evidence="6">H-NS histone family protein</fullName>
    </submittedName>
</protein>
<reference evidence="6" key="1">
    <citation type="submission" date="2021-12" db="EMBL/GenBank/DDBJ databases">
        <authorList>
            <person name="Ulrich A."/>
        </authorList>
    </citation>
    <scope>NUCLEOTIDE SEQUENCE</scope>
    <source>
        <strain evidence="6">A1P009</strain>
    </source>
</reference>
<dbReference type="InterPro" id="IPR027444">
    <property type="entry name" value="H-NS_C_dom"/>
</dbReference>
<evidence type="ECO:0000256" key="1">
    <source>
        <dbReference type="ARBA" id="ARBA00004453"/>
    </source>
</evidence>
<comment type="caution">
    <text evidence="6">The sequence shown here is derived from an EMBL/GenBank/DDBJ whole genome shotgun (WGS) entry which is preliminary data.</text>
</comment>
<dbReference type="SUPFAM" id="SSF81273">
    <property type="entry name" value="H-NS histone-like proteins"/>
    <property type="match status" value="1"/>
</dbReference>
<evidence type="ECO:0000259" key="5">
    <source>
        <dbReference type="SMART" id="SM00528"/>
    </source>
</evidence>
<dbReference type="InterPro" id="IPR037150">
    <property type="entry name" value="H-NS_C_dom_sf"/>
</dbReference>
<accession>A0ABS8UH49</accession>
<dbReference type="Proteomes" id="UP001430360">
    <property type="component" value="Unassembled WGS sequence"/>
</dbReference>
<dbReference type="EMBL" id="JAJQKU010000004">
    <property type="protein sequence ID" value="MCD9098029.1"/>
    <property type="molecule type" value="Genomic_DNA"/>
</dbReference>
<evidence type="ECO:0000256" key="4">
    <source>
        <dbReference type="ARBA" id="ARBA00023125"/>
    </source>
</evidence>
<evidence type="ECO:0000256" key="2">
    <source>
        <dbReference type="ARBA" id="ARBA00010610"/>
    </source>
</evidence>